<comment type="caution">
    <text evidence="1">The sequence shown here is derived from an EMBL/GenBank/DDBJ whole genome shotgun (WGS) entry which is preliminary data.</text>
</comment>
<dbReference type="SUPFAM" id="SSF46565">
    <property type="entry name" value="Chaperone J-domain"/>
    <property type="match status" value="1"/>
</dbReference>
<reference evidence="1 2" key="1">
    <citation type="submission" date="2015-07" db="EMBL/GenBank/DDBJ databases">
        <title>The genome of Pseudoloma neurophilia, a relevant intracellular parasite of the zebrafish.</title>
        <authorList>
            <person name="Ndikumana S."/>
            <person name="Pelin A."/>
            <person name="Sanders J."/>
            <person name="Corradi N."/>
        </authorList>
    </citation>
    <scope>NUCLEOTIDE SEQUENCE [LARGE SCALE GENOMIC DNA]</scope>
    <source>
        <strain evidence="1 2">MK1</strain>
    </source>
</reference>
<evidence type="ECO:0000313" key="2">
    <source>
        <dbReference type="Proteomes" id="UP000051530"/>
    </source>
</evidence>
<proteinExistence type="predicted"/>
<keyword evidence="2" id="KW-1185">Reference proteome</keyword>
<dbReference type="OrthoDB" id="445556at2759"/>
<name>A0A0R0M126_9MICR</name>
<organism evidence="1 2">
    <name type="scientific">Pseudoloma neurophilia</name>
    <dbReference type="NCBI Taxonomy" id="146866"/>
    <lineage>
        <taxon>Eukaryota</taxon>
        <taxon>Fungi</taxon>
        <taxon>Fungi incertae sedis</taxon>
        <taxon>Microsporidia</taxon>
        <taxon>Pseudoloma</taxon>
    </lineage>
</organism>
<evidence type="ECO:0000313" key="1">
    <source>
        <dbReference type="EMBL" id="KRH93845.1"/>
    </source>
</evidence>
<dbReference type="InterPro" id="IPR036869">
    <property type="entry name" value="J_dom_sf"/>
</dbReference>
<gene>
    <name evidence="1" type="ORF">M153_5320002803</name>
</gene>
<dbReference type="AlphaFoldDB" id="A0A0R0M126"/>
<dbReference type="Proteomes" id="UP000051530">
    <property type="component" value="Unassembled WGS sequence"/>
</dbReference>
<dbReference type="VEuPathDB" id="MicrosporidiaDB:M153_5320002803"/>
<dbReference type="EMBL" id="LGUB01000199">
    <property type="protein sequence ID" value="KRH93845.1"/>
    <property type="molecule type" value="Genomic_DNA"/>
</dbReference>
<dbReference type="Gene3D" id="1.10.287.110">
    <property type="entry name" value="DnaJ domain"/>
    <property type="match status" value="1"/>
</dbReference>
<protein>
    <submittedName>
        <fullName evidence="1">HSB-like chaperone-like protein</fullName>
    </submittedName>
</protein>
<sequence>MSLIKITTPNPFQIFSLSESFDIDKNNLKYSYYNLMNQSKDEEQMKKINWAYSLLKNDLDRAKWLNNVYQNEETTTSLLKESDLSEILSLSELSDQNKRKLKKLINECKTNWNKPYYLERWRFLDAIDQRMGLLS</sequence>
<accession>A0A0R0M126</accession>